<keyword evidence="10" id="KW-1185">Reference proteome</keyword>
<dbReference type="InterPro" id="IPR013783">
    <property type="entry name" value="Ig-like_fold"/>
</dbReference>
<keyword evidence="5" id="KW-0472">Membrane</keyword>
<feature type="signal peptide" evidence="6">
    <location>
        <begin position="1"/>
        <end position="36"/>
    </location>
</feature>
<evidence type="ECO:0000256" key="3">
    <source>
        <dbReference type="ARBA" id="ARBA00022729"/>
    </source>
</evidence>
<evidence type="ECO:0000256" key="6">
    <source>
        <dbReference type="SAM" id="SignalP"/>
    </source>
</evidence>
<reference evidence="9 10" key="1">
    <citation type="submission" date="2023-07" db="EMBL/GenBank/DDBJ databases">
        <title>Sequencing the genomes of 1000 actinobacteria strains.</title>
        <authorList>
            <person name="Klenk H.-P."/>
        </authorList>
    </citation>
    <scope>NUCLEOTIDE SEQUENCE [LARGE SCALE GENOMIC DNA]</scope>
    <source>
        <strain evidence="9 10">DSM 17163</strain>
    </source>
</reference>
<dbReference type="InterPro" id="IPR033764">
    <property type="entry name" value="Sdr_B"/>
</dbReference>
<feature type="domain" description="SD-repeat containing protein B" evidence="7">
    <location>
        <begin position="945"/>
        <end position="1016"/>
    </location>
</feature>
<evidence type="ECO:0000256" key="4">
    <source>
        <dbReference type="SAM" id="MobiDB-lite"/>
    </source>
</evidence>
<keyword evidence="5" id="KW-1133">Transmembrane helix</keyword>
<evidence type="ECO:0000256" key="2">
    <source>
        <dbReference type="ARBA" id="ARBA00022525"/>
    </source>
</evidence>
<evidence type="ECO:0000256" key="5">
    <source>
        <dbReference type="SAM" id="Phobius"/>
    </source>
</evidence>
<feature type="domain" description="SpaA-like prealbumin fold" evidence="8">
    <location>
        <begin position="2056"/>
        <end position="2133"/>
    </location>
</feature>
<comment type="subcellular location">
    <subcellularLocation>
        <location evidence="1">Secreted</location>
    </subcellularLocation>
</comment>
<keyword evidence="5" id="KW-0812">Transmembrane</keyword>
<dbReference type="Proteomes" id="UP001243212">
    <property type="component" value="Unassembled WGS sequence"/>
</dbReference>
<gene>
    <name evidence="9" type="ORF">J2S70_000902</name>
</gene>
<evidence type="ECO:0000259" key="7">
    <source>
        <dbReference type="Pfam" id="PF17210"/>
    </source>
</evidence>
<dbReference type="SUPFAM" id="SSF117074">
    <property type="entry name" value="Hypothetical protein PA1324"/>
    <property type="match status" value="1"/>
</dbReference>
<name>A0ABT9NG28_9ACTO</name>
<feature type="transmembrane region" description="Helical" evidence="5">
    <location>
        <begin position="2208"/>
        <end position="2228"/>
    </location>
</feature>
<feature type="chain" id="PRO_5045410544" description="SdrD B-like protein" evidence="6">
    <location>
        <begin position="37"/>
        <end position="2235"/>
    </location>
</feature>
<dbReference type="InterPro" id="IPR041033">
    <property type="entry name" value="SpaA_PFL_dom_1"/>
</dbReference>
<evidence type="ECO:0008006" key="11">
    <source>
        <dbReference type="Google" id="ProtNLM"/>
    </source>
</evidence>
<dbReference type="Pfam" id="PF17802">
    <property type="entry name" value="SpaA"/>
    <property type="match status" value="1"/>
</dbReference>
<feature type="region of interest" description="Disordered" evidence="4">
    <location>
        <begin position="794"/>
        <end position="822"/>
    </location>
</feature>
<sequence length="2235" mass="240406">MTSHSLVQALARPGSLLLALVLAFSAIFATPAPVRAAGFAPDDTATIELISDGTHAGPGTETFLRSEHGYSPADDDPHDGVISSGDEAIYLVELKIKAGPARKVTLRFSEAGTAGDNYALRLADFANLNMSTPIVRGTWDSDLNAWTFDVPRGAVTTITGTVAVRGEDTRANAIADNRLRLELTSSMAGSDDPIFTSVTEPVTVISAPMADLTISGGRFTQNSTSGYFTIEPRVITPEGYSSNGLTRETDWITDVDVSAFPAGTTWSMGGAEYTPENGVLKGLTANGRQRLTYVLPQEAMPSEDNPEVSYTVSLNVHPDSFSAGDLRNVPDPGNGQPQQYRTSTYKVGDTDFSVSDGRDFPNNNWARGSWTWEEPPAPGAIWRYEVFSPRNANQTPFEDGNIYWNSGSQWWEQSRSQPNYHRPVTWDSDLSHRMSVSVQDIDLATCPADASAITVVDEIDVHSNNASYQAHGYDTGRNVEVAVGGTLLDRSKYKVEWKIGERWYTTSRAPADAAAGRVTFAPDAFVVGDGGSTVEVFWPAKARDDYEASVDAGKLLNSRGSVTVRDCELGGERERNVPLIFPVEPRAYASISLDQGPDLVPNSGTFRTTWKLEDRILDPVVTIGNTARTVLTFDQAFDPSTFSFVESHGWQIESVSGNQVVLVHPNPTLSDPRSNGWSLGNVTFTVDTVPYLSDDAWKVTGVIREDLTVYYPGVASNPPGEAHASSASSAVFTTVNFTSSVIAAVDKVREVGDPHTWVLNVAAGKLKDGEKWSQEVRLPANDDIAWMREVNESNGRDYDIDPETGLDRNRGPEGRGGYPDIGRSKFHGDYSLATMKVEHVNEHTTVTFYDKDDQGNPINEVVRQVGPDGTVDLTGVENVGFFKIGSTGNISDQQSAGAQVTFSIQPRDSVEGDDYVAWLSPLDSPATAQTLMPWPDNTKVVMSEIAGTVWQDANDNTNLDDAEPRLGGVQVALEQLVDGQWVAVPDRAGYTYSTTTDGSGSYLFEGLFSGKYRVVLPGVERGQGREVSAINGDPEGASGDLVAGKRNRFNVLMPTEQTRSYQSLNRAAGSVAEVDLGIDQRLDNVNFGFVEPKVDGTLDKSPAAVVDHGDYVDVSWDVTITNSGNTPIKGIDLHDRTSKEVTDLNTKVSYLKKWSEFAGEPLDIVRVPGSTNVGVLTSEGYWISKTDPQLTESQSKRVEGMTGTHYSAHAVSHWYGSRTFVSTSDGLWLVTADQELRDTRATKIDGVTGQVVKILPLDNEQTAVLTDAGMWFVNGKNEASKVDITGTPIAMSGNLDLPGLTVITSDGVWDVSKNTEFKGQVEGEFLGMDEREGTFISTTEGLFRMRWNSQTNSFHKYTGYTGKPLAFAGAGPFLHADYGNYLVTTEGLWHFKDWKDDREAPTLYKKFLFSASRGAGAWQKEKDLLVFTGKKFEMFHDGKKVSLDEITGTPIDVGTTDDRKFNILTTDGFWHLTFVDSKPTIFKITGMTGTPIALADNQTAFDSKKTSRVTFPEVLTSDGVWVVNLGSKVASPTGQHYELIAGQSLTTANQPVTETGADGRDWVRRTYDLPTLQPGENMVITLTGTMPKDKVEQVVGNQAWVTSPLTPREGMEYIADPNLKMTVTGSGMAPGVPDIPVLPAPSDVDPAGIEGTDTVSLNPGGADAGQVDDLADQTPALIPASPSADLSGQIGGHVWYDTDDPLDNLRAGDDADPSDPTREERVAGMAVTIRDPQTGRVLAETVTDANGRWVADRLPIGIPVDVQYNVLGWEHDGKIWTPVIQGDAPGSANANIDSDADATGYINGTARQVVTVSQSGPGVNPDAFGRADLGLRVLDAGIQLQKGGADDFAPGASEVSPGTEIERHEVRSDRTLEATAPTLRADLNLDELGEPTGPHALLNDGDGDPRTNAYVFTVTNPANENLTNIALSDNTTAGNPAVIGTDLRVERADNAGQPTGVVEKAQLVNGDVVDENGKPIVLAKGEVIRGYFHVGFSEGKATHTNTLTVNATATSASGDVIGGVSDTDPFSSNYEKAPTYSLALRKVSGEGFNTTPEVTPLAMASIKLQATNLNELPTFAQEPDGYANQVVTRELGTYLTDSDGYFGLQLAPGVYRVSETTAPDGYVLPSGAWYIQLGYAVNGDPVVSVKAMGDQPYAQAYQVGDLNIQRDSQGRIDSSWSGAQYMDGADDVWGAVYLTNAPIISPPVTGGMIIWIALAGISLALIGVALFARRGATAE</sequence>
<evidence type="ECO:0000313" key="10">
    <source>
        <dbReference type="Proteomes" id="UP001243212"/>
    </source>
</evidence>
<keyword evidence="2" id="KW-0964">Secreted</keyword>
<evidence type="ECO:0000259" key="8">
    <source>
        <dbReference type="Pfam" id="PF17802"/>
    </source>
</evidence>
<accession>A0ABT9NG28</accession>
<evidence type="ECO:0000313" key="9">
    <source>
        <dbReference type="EMBL" id="MDP9806320.1"/>
    </source>
</evidence>
<comment type="caution">
    <text evidence="9">The sequence shown here is derived from an EMBL/GenBank/DDBJ whole genome shotgun (WGS) entry which is preliminary data.</text>
</comment>
<dbReference type="Gene3D" id="2.60.40.10">
    <property type="entry name" value="Immunoglobulins"/>
    <property type="match status" value="3"/>
</dbReference>
<dbReference type="EMBL" id="JAUSQX010000001">
    <property type="protein sequence ID" value="MDP9806320.1"/>
    <property type="molecule type" value="Genomic_DNA"/>
</dbReference>
<organism evidence="9 10">
    <name type="scientific">Trueperella bonasi</name>
    <dbReference type="NCBI Taxonomy" id="312286"/>
    <lineage>
        <taxon>Bacteria</taxon>
        <taxon>Bacillati</taxon>
        <taxon>Actinomycetota</taxon>
        <taxon>Actinomycetes</taxon>
        <taxon>Actinomycetales</taxon>
        <taxon>Actinomycetaceae</taxon>
        <taxon>Trueperella</taxon>
    </lineage>
</organism>
<keyword evidence="3 6" id="KW-0732">Signal</keyword>
<dbReference type="RefSeq" id="WP_307682552.1">
    <property type="nucleotide sequence ID" value="NZ_JAUSQX010000001.1"/>
</dbReference>
<evidence type="ECO:0000256" key="1">
    <source>
        <dbReference type="ARBA" id="ARBA00004613"/>
    </source>
</evidence>
<proteinExistence type="predicted"/>
<feature type="compositionally biased region" description="Basic and acidic residues" evidence="4">
    <location>
        <begin position="794"/>
        <end position="813"/>
    </location>
</feature>
<protein>
    <recommendedName>
        <fullName evidence="11">SdrD B-like protein</fullName>
    </recommendedName>
</protein>
<dbReference type="Pfam" id="PF17210">
    <property type="entry name" value="SdrD_B"/>
    <property type="match status" value="1"/>
</dbReference>